<evidence type="ECO:0000259" key="8">
    <source>
        <dbReference type="PROSITE" id="PS50901"/>
    </source>
</evidence>
<dbReference type="GO" id="GO:0003677">
    <property type="term" value="F:DNA binding"/>
    <property type="evidence" value="ECO:0007669"/>
    <property type="project" value="UniProtKB-KW"/>
</dbReference>
<dbReference type="PANTHER" id="PTHR22683">
    <property type="entry name" value="SPORULATION PROTEIN RELATED"/>
    <property type="match status" value="1"/>
</dbReference>
<evidence type="ECO:0000256" key="4">
    <source>
        <dbReference type="ARBA" id="ARBA00023125"/>
    </source>
</evidence>
<evidence type="ECO:0000313" key="10">
    <source>
        <dbReference type="Proteomes" id="UP000062963"/>
    </source>
</evidence>
<keyword evidence="3 5" id="KW-0067">ATP-binding</keyword>
<evidence type="ECO:0000256" key="2">
    <source>
        <dbReference type="ARBA" id="ARBA00022741"/>
    </source>
</evidence>
<keyword evidence="7" id="KW-1133">Transmembrane helix</keyword>
<comment type="similarity">
    <text evidence="1">Belongs to the FtsK/SpoIIIE/SftA family.</text>
</comment>
<feature type="transmembrane region" description="Helical" evidence="7">
    <location>
        <begin position="97"/>
        <end position="119"/>
    </location>
</feature>
<dbReference type="InterPro" id="IPR050206">
    <property type="entry name" value="FtsK/SpoIIIE/SftA"/>
</dbReference>
<reference evidence="9 10" key="1">
    <citation type="journal article" date="2015" name="Genome Announc.">
        <title>Complete Genome Sequence of Spiroplasma kunkelii Strain CR2-3x, Causal Agent of Corn Stunt Disease in Zea mays L.</title>
        <authorList>
            <person name="Davis R.E."/>
            <person name="Shao J."/>
            <person name="Dally E.L."/>
            <person name="Zhao Y."/>
            <person name="Gasparich G.E."/>
            <person name="Gaynor B.J."/>
            <person name="Athey J.C."/>
            <person name="Harrison N.A."/>
            <person name="Donofrio N."/>
        </authorList>
    </citation>
    <scope>NUCLEOTIDE SEQUENCE [LARGE SCALE GENOMIC DNA]</scope>
    <source>
        <strain evidence="9 10">CR2-3x</strain>
    </source>
</reference>
<evidence type="ECO:0000256" key="7">
    <source>
        <dbReference type="SAM" id="Phobius"/>
    </source>
</evidence>
<evidence type="ECO:0000256" key="6">
    <source>
        <dbReference type="SAM" id="MobiDB-lite"/>
    </source>
</evidence>
<feature type="region of interest" description="Disordered" evidence="6">
    <location>
        <begin position="332"/>
        <end position="371"/>
    </location>
</feature>
<dbReference type="OrthoDB" id="9807790at2"/>
<dbReference type="InterPro" id="IPR002543">
    <property type="entry name" value="FtsK_dom"/>
</dbReference>
<keyword evidence="7" id="KW-0812">Transmembrane</keyword>
<dbReference type="SUPFAM" id="SSF52540">
    <property type="entry name" value="P-loop containing nucleoside triphosphate hydrolases"/>
    <property type="match status" value="1"/>
</dbReference>
<dbReference type="RefSeq" id="WP_053390491.1">
    <property type="nucleotide sequence ID" value="NZ_CP010899.1"/>
</dbReference>
<dbReference type="PANTHER" id="PTHR22683:SF41">
    <property type="entry name" value="DNA TRANSLOCASE FTSK"/>
    <property type="match status" value="1"/>
</dbReference>
<evidence type="ECO:0000256" key="1">
    <source>
        <dbReference type="ARBA" id="ARBA00006474"/>
    </source>
</evidence>
<organism evidence="9 10">
    <name type="scientific">Spiroplasma kunkelii CR2-3x</name>
    <dbReference type="NCBI Taxonomy" id="273035"/>
    <lineage>
        <taxon>Bacteria</taxon>
        <taxon>Bacillati</taxon>
        <taxon>Mycoplasmatota</taxon>
        <taxon>Mollicutes</taxon>
        <taxon>Entomoplasmatales</taxon>
        <taxon>Spiroplasmataceae</taxon>
        <taxon>Spiroplasma</taxon>
    </lineage>
</organism>
<accession>A0A0K2JFE0</accession>
<name>A0A0K2JFE0_SPIKU</name>
<dbReference type="CDD" id="cd01127">
    <property type="entry name" value="TrwB_TraG_TraD_VirD4"/>
    <property type="match status" value="1"/>
</dbReference>
<evidence type="ECO:0000256" key="3">
    <source>
        <dbReference type="ARBA" id="ARBA00022840"/>
    </source>
</evidence>
<dbReference type="InterPro" id="IPR027417">
    <property type="entry name" value="P-loop_NTPase"/>
</dbReference>
<dbReference type="InterPro" id="IPR018541">
    <property type="entry name" value="Ftsk_gamma"/>
</dbReference>
<dbReference type="Gene3D" id="3.40.50.300">
    <property type="entry name" value="P-loop containing nucleotide triphosphate hydrolases"/>
    <property type="match status" value="1"/>
</dbReference>
<dbReference type="Proteomes" id="UP000062963">
    <property type="component" value="Chromosome"/>
</dbReference>
<keyword evidence="10" id="KW-1185">Reference proteome</keyword>
<dbReference type="Gene3D" id="3.30.980.40">
    <property type="match status" value="1"/>
</dbReference>
<dbReference type="InterPro" id="IPR003593">
    <property type="entry name" value="AAA+_ATPase"/>
</dbReference>
<dbReference type="InterPro" id="IPR036390">
    <property type="entry name" value="WH_DNA-bd_sf"/>
</dbReference>
<dbReference type="STRING" id="273035.SKUN_00225"/>
<dbReference type="PATRIC" id="fig|273035.7.peg.268"/>
<dbReference type="PROSITE" id="PS50901">
    <property type="entry name" value="FTSK"/>
    <property type="match status" value="1"/>
</dbReference>
<dbReference type="InterPro" id="IPR036388">
    <property type="entry name" value="WH-like_DNA-bd_sf"/>
</dbReference>
<dbReference type="KEGG" id="skn:SKUN_00225"/>
<dbReference type="EMBL" id="CP010899">
    <property type="protein sequence ID" value="ALA97147.1"/>
    <property type="molecule type" value="Genomic_DNA"/>
</dbReference>
<keyword evidence="7" id="KW-0472">Membrane</keyword>
<dbReference type="Pfam" id="PF17854">
    <property type="entry name" value="FtsK_alpha"/>
    <property type="match status" value="1"/>
</dbReference>
<feature type="transmembrane region" description="Helical" evidence="7">
    <location>
        <begin position="156"/>
        <end position="180"/>
    </location>
</feature>
<protein>
    <submittedName>
        <fullName evidence="9">DNA translocase</fullName>
    </submittedName>
</protein>
<dbReference type="AlphaFoldDB" id="A0A0K2JFE0"/>
<feature type="domain" description="FtsK" evidence="8">
    <location>
        <begin position="660"/>
        <end position="848"/>
    </location>
</feature>
<dbReference type="SUPFAM" id="SSF46785">
    <property type="entry name" value="Winged helix' DNA-binding domain"/>
    <property type="match status" value="1"/>
</dbReference>
<evidence type="ECO:0000313" key="9">
    <source>
        <dbReference type="EMBL" id="ALA97147.1"/>
    </source>
</evidence>
<feature type="compositionally biased region" description="Polar residues" evidence="6">
    <location>
        <begin position="332"/>
        <end position="353"/>
    </location>
</feature>
<proteinExistence type="inferred from homology"/>
<keyword evidence="4" id="KW-0238">DNA-binding</keyword>
<dbReference type="Pfam" id="PF01580">
    <property type="entry name" value="FtsK_SpoIIIE"/>
    <property type="match status" value="1"/>
</dbReference>
<feature type="transmembrane region" description="Helical" evidence="7">
    <location>
        <begin position="192"/>
        <end position="216"/>
    </location>
</feature>
<dbReference type="InterPro" id="IPR041027">
    <property type="entry name" value="FtsK_alpha"/>
</dbReference>
<feature type="binding site" evidence="5">
    <location>
        <begin position="677"/>
        <end position="684"/>
    </location>
    <ligand>
        <name>ATP</name>
        <dbReference type="ChEBI" id="CHEBI:30616"/>
    </ligand>
</feature>
<sequence>MEKKSYDDQNEKTAILKVKKKQRRNDSIGWVIGALLVTFFTILAIGRITLIGQFIDDVLFTFAFGWFKYLMYFVCLVLGLTIFIGVRIWLKSRLIWMVVTFIILFCWLVSSILLIYQYANEQMAYFDKTVFLDVVKNYLQRWQDASIFNPNPNHPITFVGLNGAWITLYAGGGMIGNLLAGIASYTTIFGSLILCLSVFLLWWSWVATGTAIGMFLPKNQRQQQGVRVLRLSANRRQKQNIYQNFNIPDEELFSARQVMHTTEASDITIQMPSYTTLHDQHLIDDLIADDFVGKKKMKQNYVRFDNQTSSTPELRKEPFNAKERFNDYHSGLSQSAHSSQLPHRSRMQLTPDQYIQPRNRRSSRSNNTLNKKLDDLPVYGSYYGKDINIDVARDKFNSATDITITPFGKINRSSNSIILKQTSFYDEQLPTEEFNSTPSEQFETVDINEGIYHWQSNSEYNHPLEPYQDEYYSNYEPPLMEQQNFDMPYQPLHRAMKPKSIEINKKNSQTILRQNTFNNPHYKLPNLGLLSPKEDNRRNNERNKIAAQKKAVKINQVFQQFNIAASVQGINIGPTITKFEVQMQPGVKVNKIMHLENDLKYALATQNVRIEAPIQGKSAVGIEIANEISNKVTLREIMEWLPLEKQDRKLLVGIGRSVNGEIIFVELDKMPHLLVAGSTGSGKSVCINTILSSLILRTKPSEVKLLLIDPKQVELAVYNNLPHLLAPVITDTKLANSALKKIIAEMERRYSMLSERGVRNIESFNKKVIAKDRLPYIVIIIDELADLMMTAGKDIEDSIMRITQLARAAGIHMVIATQRPSTDVITGVIKTNIPSRISFSVTSAIDSRTILDQGGAEKLIGYGDMLYAPAGQNIPIRAQGAFISDDEIQRLVEFCRAQQEPDYDEDFLNFEINSETGSSNENDNIDSFYQEVKRFVILNQKASTSLIQRKFSIGYNRASRLIDALEENGIIGPQNGAKPRDVYVQNIDLDDNPFNDGGYW</sequence>
<gene>
    <name evidence="9" type="primary">ftsK</name>
    <name evidence="9" type="ORF">SKUN_00225</name>
</gene>
<dbReference type="SMART" id="SM00382">
    <property type="entry name" value="AAA"/>
    <property type="match status" value="1"/>
</dbReference>
<keyword evidence="2 5" id="KW-0547">Nucleotide-binding</keyword>
<dbReference type="Pfam" id="PF09397">
    <property type="entry name" value="FtsK_gamma"/>
    <property type="match status" value="1"/>
</dbReference>
<dbReference type="Gene3D" id="1.10.10.10">
    <property type="entry name" value="Winged helix-like DNA-binding domain superfamily/Winged helix DNA-binding domain"/>
    <property type="match status" value="1"/>
</dbReference>
<feature type="transmembrane region" description="Helical" evidence="7">
    <location>
        <begin position="69"/>
        <end position="90"/>
    </location>
</feature>
<feature type="transmembrane region" description="Helical" evidence="7">
    <location>
        <begin position="27"/>
        <end position="49"/>
    </location>
</feature>
<dbReference type="SMART" id="SM00843">
    <property type="entry name" value="Ftsk_gamma"/>
    <property type="match status" value="1"/>
</dbReference>
<evidence type="ECO:0000256" key="5">
    <source>
        <dbReference type="PROSITE-ProRule" id="PRU00289"/>
    </source>
</evidence>
<dbReference type="GO" id="GO:0005524">
    <property type="term" value="F:ATP binding"/>
    <property type="evidence" value="ECO:0007669"/>
    <property type="project" value="UniProtKB-UniRule"/>
</dbReference>